<evidence type="ECO:0008006" key="6">
    <source>
        <dbReference type="Google" id="ProtNLM"/>
    </source>
</evidence>
<evidence type="ECO:0000313" key="4">
    <source>
        <dbReference type="EMBL" id="KAK1684874.1"/>
    </source>
</evidence>
<feature type="domain" description="Reverse transcriptase/retrotransposon-derived protein RNase H-like" evidence="3">
    <location>
        <begin position="287"/>
        <end position="354"/>
    </location>
</feature>
<dbReference type="Proteomes" id="UP001231189">
    <property type="component" value="Unassembled WGS sequence"/>
</dbReference>
<organism evidence="4 5">
    <name type="scientific">Lolium multiflorum</name>
    <name type="common">Italian ryegrass</name>
    <name type="synonym">Lolium perenne subsp. multiflorum</name>
    <dbReference type="NCBI Taxonomy" id="4521"/>
    <lineage>
        <taxon>Eukaryota</taxon>
        <taxon>Viridiplantae</taxon>
        <taxon>Streptophyta</taxon>
        <taxon>Embryophyta</taxon>
        <taxon>Tracheophyta</taxon>
        <taxon>Spermatophyta</taxon>
        <taxon>Magnoliopsida</taxon>
        <taxon>Liliopsida</taxon>
        <taxon>Poales</taxon>
        <taxon>Poaceae</taxon>
        <taxon>BOP clade</taxon>
        <taxon>Pooideae</taxon>
        <taxon>Poodae</taxon>
        <taxon>Poeae</taxon>
        <taxon>Poeae Chloroplast Group 2 (Poeae type)</taxon>
        <taxon>Loliodinae</taxon>
        <taxon>Loliinae</taxon>
        <taxon>Lolium</taxon>
    </lineage>
</organism>
<evidence type="ECO:0000313" key="5">
    <source>
        <dbReference type="Proteomes" id="UP001231189"/>
    </source>
</evidence>
<dbReference type="SUPFAM" id="SSF56672">
    <property type="entry name" value="DNA/RNA polymerases"/>
    <property type="match status" value="1"/>
</dbReference>
<gene>
    <name evidence="4" type="ORF">QYE76_045722</name>
</gene>
<feature type="compositionally biased region" description="Basic and acidic residues" evidence="1">
    <location>
        <begin position="262"/>
        <end position="281"/>
    </location>
</feature>
<dbReference type="PANTHER" id="PTHR33223:SF10">
    <property type="entry name" value="AMINOTRANSFERASE-LIKE PLANT MOBILE DOMAIN-CONTAINING PROTEIN"/>
    <property type="match status" value="1"/>
</dbReference>
<dbReference type="EMBL" id="JAUUTY010000002">
    <property type="protein sequence ID" value="KAK1684874.1"/>
    <property type="molecule type" value="Genomic_DNA"/>
</dbReference>
<proteinExistence type="predicted"/>
<dbReference type="PANTHER" id="PTHR33223">
    <property type="entry name" value="CCHC-TYPE DOMAIN-CONTAINING PROTEIN"/>
    <property type="match status" value="1"/>
</dbReference>
<evidence type="ECO:0000259" key="2">
    <source>
        <dbReference type="Pfam" id="PF03732"/>
    </source>
</evidence>
<comment type="caution">
    <text evidence="4">The sequence shown here is derived from an EMBL/GenBank/DDBJ whole genome shotgun (WGS) entry which is preliminary data.</text>
</comment>
<feature type="domain" description="Retrotransposon gag" evidence="2">
    <location>
        <begin position="11"/>
        <end position="99"/>
    </location>
</feature>
<evidence type="ECO:0000259" key="3">
    <source>
        <dbReference type="Pfam" id="PF17919"/>
    </source>
</evidence>
<keyword evidence="5" id="KW-1185">Reference proteome</keyword>
<dbReference type="AlphaFoldDB" id="A0AAD8WYG5"/>
<evidence type="ECO:0000256" key="1">
    <source>
        <dbReference type="SAM" id="MobiDB-lite"/>
    </source>
</evidence>
<protein>
    <recommendedName>
        <fullName evidence="6">Retrotransposon gag domain-containing protein</fullName>
    </recommendedName>
</protein>
<feature type="region of interest" description="Disordered" evidence="1">
    <location>
        <begin position="261"/>
        <end position="281"/>
    </location>
</feature>
<dbReference type="InterPro" id="IPR043502">
    <property type="entry name" value="DNA/RNA_pol_sf"/>
</dbReference>
<reference evidence="4" key="1">
    <citation type="submission" date="2023-07" db="EMBL/GenBank/DDBJ databases">
        <title>A chromosome-level genome assembly of Lolium multiflorum.</title>
        <authorList>
            <person name="Chen Y."/>
            <person name="Copetti D."/>
            <person name="Kolliker R."/>
            <person name="Studer B."/>
        </authorList>
    </citation>
    <scope>NUCLEOTIDE SEQUENCE</scope>
    <source>
        <strain evidence="4">02402/16</strain>
        <tissue evidence="4">Leaf</tissue>
    </source>
</reference>
<dbReference type="InterPro" id="IPR041577">
    <property type="entry name" value="RT_RNaseH_2"/>
</dbReference>
<dbReference type="InterPro" id="IPR005162">
    <property type="entry name" value="Retrotrans_gag_dom"/>
</dbReference>
<accession>A0AAD8WYG5</accession>
<name>A0AAD8WYG5_LOLMU</name>
<dbReference type="Pfam" id="PF03732">
    <property type="entry name" value="Retrotrans_gag"/>
    <property type="match status" value="1"/>
</dbReference>
<dbReference type="Pfam" id="PF17919">
    <property type="entry name" value="RT_RNaseH_2"/>
    <property type="match status" value="1"/>
</dbReference>
<sequence>MVSASDQLRVRFFSQSLTGPAFGWYTSLPPDSVRTWKQLEEQYHSEATEAGIADLTQVRQRRGETVSEYIQRFRTVKNRCYSIRLSEKEAVELAIAGLSAPLKDLTFQADYNSLAHMGQKLTSYEQRHPELYQDKFKRVALVETEEEDSAEDQEVAVAEWARGAVPVSCKCIDLAGDGKLGYGFTSADELEEIDIGPGDKPRPTFISKKLDPQLRSRLIALLKEYPDCFAWDYTEMPGLDRSIIRASAPSEERISAVPAARTTDEGRNLGGSQERDPEDVGRRVHQAMQQDRPFYIYLSVADTSIASVVVQVYDGLERVVFYLSRRMLDAETRYLEIEKLCLCLFFTCTKIQHIMS</sequence>